<protein>
    <submittedName>
        <fullName evidence="1">Uncharacterized protein</fullName>
    </submittedName>
</protein>
<comment type="caution">
    <text evidence="1">The sequence shown here is derived from an EMBL/GenBank/DDBJ whole genome shotgun (WGS) entry which is preliminary data.</text>
</comment>
<accession>A0A8H6Y9B4</accession>
<dbReference type="OrthoDB" id="3129228at2759"/>
<sequence>MLSSTPLKHLHAGPQTLEKCCVLYADAMEVDTYLFTRLSPREKLVEEWVERSATCSLSGSLYDSTNHSCLAIGEHTLLLQLLPFSRRLCNLALSGDAEFLRPFLWLGAEDQPPLQSLSTPTLRNITLCMTKSVDPHSIPPQWAQLTNLRFDCSFVWTGQDTEGGLSVGGALHLFPKWHWHLVVPKLCFLFMGQFAVSAAVAKNFPLDGSGCAAELDPGLFTLSAFEDLLQSFPIISNKL</sequence>
<gene>
    <name evidence="1" type="ORF">MSAN_01395200</name>
</gene>
<organism evidence="1 2">
    <name type="scientific">Mycena sanguinolenta</name>
    <dbReference type="NCBI Taxonomy" id="230812"/>
    <lineage>
        <taxon>Eukaryota</taxon>
        <taxon>Fungi</taxon>
        <taxon>Dikarya</taxon>
        <taxon>Basidiomycota</taxon>
        <taxon>Agaricomycotina</taxon>
        <taxon>Agaricomycetes</taxon>
        <taxon>Agaricomycetidae</taxon>
        <taxon>Agaricales</taxon>
        <taxon>Marasmiineae</taxon>
        <taxon>Mycenaceae</taxon>
        <taxon>Mycena</taxon>
    </lineage>
</organism>
<reference evidence="1" key="1">
    <citation type="submission" date="2020-05" db="EMBL/GenBank/DDBJ databases">
        <title>Mycena genomes resolve the evolution of fungal bioluminescence.</title>
        <authorList>
            <person name="Tsai I.J."/>
        </authorList>
    </citation>
    <scope>NUCLEOTIDE SEQUENCE</scope>
    <source>
        <strain evidence="1">160909Yilan</strain>
    </source>
</reference>
<dbReference type="EMBL" id="JACAZH010000011">
    <property type="protein sequence ID" value="KAF7354809.1"/>
    <property type="molecule type" value="Genomic_DNA"/>
</dbReference>
<dbReference type="Proteomes" id="UP000623467">
    <property type="component" value="Unassembled WGS sequence"/>
</dbReference>
<name>A0A8H6Y9B4_9AGAR</name>
<evidence type="ECO:0000313" key="2">
    <source>
        <dbReference type="Proteomes" id="UP000623467"/>
    </source>
</evidence>
<proteinExistence type="predicted"/>
<keyword evidence="2" id="KW-1185">Reference proteome</keyword>
<dbReference type="AlphaFoldDB" id="A0A8H6Y9B4"/>
<evidence type="ECO:0000313" key="1">
    <source>
        <dbReference type="EMBL" id="KAF7354809.1"/>
    </source>
</evidence>